<comment type="caution">
    <text evidence="2">The sequence shown here is derived from an EMBL/GenBank/DDBJ whole genome shotgun (WGS) entry which is preliminary data.</text>
</comment>
<protein>
    <submittedName>
        <fullName evidence="2">Rhodanese-like domain-containing protein</fullName>
    </submittedName>
</protein>
<dbReference type="Pfam" id="PF00581">
    <property type="entry name" value="Rhodanese"/>
    <property type="match status" value="1"/>
</dbReference>
<gene>
    <name evidence="2" type="ORF">GCM10009117_22790</name>
</gene>
<sequence>MEELSSKDFQEKYAAEDEAVLLDVRTPEEVEEGYIPEAQNINILAAGSFMEEIQQLDKSKSYYVYCRSGGRSSQTCQIMDQMGFTKTYNLIGGITEWDGPVINS</sequence>
<dbReference type="RefSeq" id="WP_343767708.1">
    <property type="nucleotide sequence ID" value="NZ_BAAAFG010000016.1"/>
</dbReference>
<proteinExistence type="predicted"/>
<feature type="domain" description="Rhodanese" evidence="1">
    <location>
        <begin position="15"/>
        <end position="103"/>
    </location>
</feature>
<dbReference type="Proteomes" id="UP001500507">
    <property type="component" value="Unassembled WGS sequence"/>
</dbReference>
<dbReference type="SUPFAM" id="SSF52821">
    <property type="entry name" value="Rhodanese/Cell cycle control phosphatase"/>
    <property type="match status" value="1"/>
</dbReference>
<dbReference type="CDD" id="cd00158">
    <property type="entry name" value="RHOD"/>
    <property type="match status" value="1"/>
</dbReference>
<reference evidence="3" key="1">
    <citation type="journal article" date="2019" name="Int. J. Syst. Evol. Microbiol.">
        <title>The Global Catalogue of Microorganisms (GCM) 10K type strain sequencing project: providing services to taxonomists for standard genome sequencing and annotation.</title>
        <authorList>
            <consortium name="The Broad Institute Genomics Platform"/>
            <consortium name="The Broad Institute Genome Sequencing Center for Infectious Disease"/>
            <person name="Wu L."/>
            <person name="Ma J."/>
        </authorList>
    </citation>
    <scope>NUCLEOTIDE SEQUENCE [LARGE SCALE GENOMIC DNA]</scope>
    <source>
        <strain evidence="3">JCM 16082</strain>
    </source>
</reference>
<dbReference type="InterPro" id="IPR050229">
    <property type="entry name" value="GlpE_sulfurtransferase"/>
</dbReference>
<dbReference type="Gene3D" id="3.40.250.10">
    <property type="entry name" value="Rhodanese-like domain"/>
    <property type="match status" value="1"/>
</dbReference>
<dbReference type="PANTHER" id="PTHR43031:SF1">
    <property type="entry name" value="PYRIDINE NUCLEOTIDE-DISULPHIDE OXIDOREDUCTASE"/>
    <property type="match status" value="1"/>
</dbReference>
<dbReference type="InterPro" id="IPR036873">
    <property type="entry name" value="Rhodanese-like_dom_sf"/>
</dbReference>
<accession>A0ABP3XX51</accession>
<dbReference type="EMBL" id="BAAAFG010000016">
    <property type="protein sequence ID" value="GAA0873132.1"/>
    <property type="molecule type" value="Genomic_DNA"/>
</dbReference>
<name>A0ABP3XX51_9FLAO</name>
<dbReference type="PANTHER" id="PTHR43031">
    <property type="entry name" value="FAD-DEPENDENT OXIDOREDUCTASE"/>
    <property type="match status" value="1"/>
</dbReference>
<keyword evidence="3" id="KW-1185">Reference proteome</keyword>
<evidence type="ECO:0000259" key="1">
    <source>
        <dbReference type="PROSITE" id="PS50206"/>
    </source>
</evidence>
<evidence type="ECO:0000313" key="3">
    <source>
        <dbReference type="Proteomes" id="UP001500507"/>
    </source>
</evidence>
<dbReference type="PROSITE" id="PS50206">
    <property type="entry name" value="RHODANESE_3"/>
    <property type="match status" value="1"/>
</dbReference>
<dbReference type="SMART" id="SM00450">
    <property type="entry name" value="RHOD"/>
    <property type="match status" value="1"/>
</dbReference>
<evidence type="ECO:0000313" key="2">
    <source>
        <dbReference type="EMBL" id="GAA0873132.1"/>
    </source>
</evidence>
<organism evidence="2 3">
    <name type="scientific">Gangjinia marincola</name>
    <dbReference type="NCBI Taxonomy" id="578463"/>
    <lineage>
        <taxon>Bacteria</taxon>
        <taxon>Pseudomonadati</taxon>
        <taxon>Bacteroidota</taxon>
        <taxon>Flavobacteriia</taxon>
        <taxon>Flavobacteriales</taxon>
        <taxon>Flavobacteriaceae</taxon>
        <taxon>Gangjinia</taxon>
    </lineage>
</organism>
<dbReference type="InterPro" id="IPR001763">
    <property type="entry name" value="Rhodanese-like_dom"/>
</dbReference>